<keyword evidence="3" id="KW-1185">Reference proteome</keyword>
<dbReference type="Proteomes" id="UP000077552">
    <property type="component" value="Unassembled WGS sequence"/>
</dbReference>
<accession>A0A1A9LBZ9</accession>
<sequence length="279" mass="31392">MGGTALYKKTVALIRAYANIAEEMEDAGYTLKEIEGIKKEIDYYLKLREEIRRASGETLDLKSYEADMRHLIDTYIQADDSIKVSAFDDMTLLDIIVNSGIADAINSLPTGIKKDQGAIAETIENNVRSKIIKDHLIDPAFFEEMSKLLDAVIQERKAKAISYAVYLEKIAFIAKTVKEGKSDATPDILKTQGQRAIYNNAGKDEHLAIQLDKAIKRVKRDGWRGNLAKEREIKAEIFKQITKYGAENGIDIANEPPEPYGIENKVEAIFNIIKAQEEY</sequence>
<reference evidence="2 3" key="1">
    <citation type="submission" date="2016-05" db="EMBL/GenBank/DDBJ databases">
        <title>Genome sequencing of Vitellibacter soesokkakensis RSSK-12.</title>
        <authorList>
            <person name="Thevarajoo S."/>
            <person name="Selvaratnam C."/>
            <person name="Goh K.M."/>
            <person name="Chan K.-G."/>
            <person name="Chong C.S."/>
        </authorList>
    </citation>
    <scope>NUCLEOTIDE SEQUENCE [LARGE SCALE GENOMIC DNA]</scope>
    <source>
        <strain evidence="2 3">RSSK-12</strain>
    </source>
</reference>
<dbReference type="PANTHER" id="PTHR30195:SF15">
    <property type="entry name" value="TYPE I RESTRICTION ENZYME HINDI ENDONUCLEASE SUBUNIT"/>
    <property type="match status" value="1"/>
</dbReference>
<dbReference type="STRING" id="1385699.A7A78_06960"/>
<protein>
    <submittedName>
        <fullName evidence="2">Uncharacterized protein</fullName>
    </submittedName>
</protein>
<proteinExistence type="predicted"/>
<dbReference type="AlphaFoldDB" id="A0A1A9LBZ9"/>
<dbReference type="EMBL" id="LXIE01000049">
    <property type="protein sequence ID" value="OAD90281.1"/>
    <property type="molecule type" value="Genomic_DNA"/>
</dbReference>
<evidence type="ECO:0000313" key="2">
    <source>
        <dbReference type="EMBL" id="OAD90281.1"/>
    </source>
</evidence>
<evidence type="ECO:0000313" key="3">
    <source>
        <dbReference type="Proteomes" id="UP000077552"/>
    </source>
</evidence>
<keyword evidence="1" id="KW-0680">Restriction system</keyword>
<name>A0A1A9LBZ9_9FLAO</name>
<dbReference type="InterPro" id="IPR051268">
    <property type="entry name" value="Type-I_R_enzyme_R_subunit"/>
</dbReference>
<dbReference type="PANTHER" id="PTHR30195">
    <property type="entry name" value="TYPE I SITE-SPECIFIC DEOXYRIBONUCLEASE PROTEIN SUBUNIT M AND R"/>
    <property type="match status" value="1"/>
</dbReference>
<organism evidence="2 3">
    <name type="scientific">Aequorivita soesokkakensis</name>
    <dbReference type="NCBI Taxonomy" id="1385699"/>
    <lineage>
        <taxon>Bacteria</taxon>
        <taxon>Pseudomonadati</taxon>
        <taxon>Bacteroidota</taxon>
        <taxon>Flavobacteriia</taxon>
        <taxon>Flavobacteriales</taxon>
        <taxon>Flavobacteriaceae</taxon>
        <taxon>Aequorivita</taxon>
    </lineage>
</organism>
<dbReference type="GO" id="GO:0009307">
    <property type="term" value="P:DNA restriction-modification system"/>
    <property type="evidence" value="ECO:0007669"/>
    <property type="project" value="UniProtKB-KW"/>
</dbReference>
<comment type="caution">
    <text evidence="2">The sequence shown here is derived from an EMBL/GenBank/DDBJ whole genome shotgun (WGS) entry which is preliminary data.</text>
</comment>
<evidence type="ECO:0000256" key="1">
    <source>
        <dbReference type="ARBA" id="ARBA00022747"/>
    </source>
</evidence>
<gene>
    <name evidence="2" type="ORF">A7A78_06960</name>
</gene>